<protein>
    <submittedName>
        <fullName evidence="7">Uncharacterized protein</fullName>
    </submittedName>
</protein>
<dbReference type="PANTHER" id="PTHR31465">
    <property type="entry name" value="PROTEIN RTA1-RELATED"/>
    <property type="match status" value="1"/>
</dbReference>
<keyword evidence="3 6" id="KW-1133">Transmembrane helix</keyword>
<dbReference type="AlphaFoldDB" id="A0A179IB07"/>
<feature type="transmembrane region" description="Helical" evidence="6">
    <location>
        <begin position="109"/>
        <end position="134"/>
    </location>
</feature>
<keyword evidence="4 6" id="KW-0472">Membrane</keyword>
<dbReference type="Proteomes" id="UP000243081">
    <property type="component" value="Unassembled WGS sequence"/>
</dbReference>
<organism evidence="7 8">
    <name type="scientific">Cordyceps confragosa</name>
    <name type="common">Lecanicillium lecanii</name>
    <dbReference type="NCBI Taxonomy" id="2714763"/>
    <lineage>
        <taxon>Eukaryota</taxon>
        <taxon>Fungi</taxon>
        <taxon>Dikarya</taxon>
        <taxon>Ascomycota</taxon>
        <taxon>Pezizomycotina</taxon>
        <taxon>Sordariomycetes</taxon>
        <taxon>Hypocreomycetidae</taxon>
        <taxon>Hypocreales</taxon>
        <taxon>Cordycipitaceae</taxon>
        <taxon>Akanthomyces</taxon>
    </lineage>
</organism>
<keyword evidence="2 6" id="KW-0812">Transmembrane</keyword>
<sequence>MAGSCGSACPVAGGYYSYQPSISGNTTFIAIYALLAIRKTTLLCLIIYIAPAPVARVRWQIIAASHQKFEVVLFDIPAGYSLGATVRRKHHTLGFAFGNHRRYKTGVQFLQIGMLGLVVSVLGLEVAGAVLLCYGQSVLQKTKSPVIIVTGLGVQIFCLVLLFGMCVMIPYGGSKCSYGHRVLAHNDDSLLGKNRRGKQAFFFRVTRILLSIGLQAAGVVLLIHSVYRLAEMSLGVSGTLFQSETAFMIANGAFPLVYCMLLSIFHPRNSDRSASVVTSPVVYEERKGRLPPLAHRDAHPAHHGYSPNLALQISPTSQKSHSSNHAEMPSASPGLPVNPRPTQKSVALPTPTQTLNISPAPSPNLGNQNKTGKKLIASQSLVKTDSLW</sequence>
<dbReference type="GO" id="GO:0000324">
    <property type="term" value="C:fungal-type vacuole"/>
    <property type="evidence" value="ECO:0007669"/>
    <property type="project" value="TreeGrafter"/>
</dbReference>
<dbReference type="PANTHER" id="PTHR31465:SF9">
    <property type="entry name" value="SPHINGOID LONG-CHAIN BASE TRANSPORTER RSB1"/>
    <property type="match status" value="1"/>
</dbReference>
<proteinExistence type="predicted"/>
<feature type="transmembrane region" description="Helical" evidence="6">
    <location>
        <begin position="205"/>
        <end position="227"/>
    </location>
</feature>
<dbReference type="OrthoDB" id="4864757at2759"/>
<dbReference type="GO" id="GO:0005886">
    <property type="term" value="C:plasma membrane"/>
    <property type="evidence" value="ECO:0007669"/>
    <property type="project" value="TreeGrafter"/>
</dbReference>
<evidence type="ECO:0000256" key="1">
    <source>
        <dbReference type="ARBA" id="ARBA00004141"/>
    </source>
</evidence>
<evidence type="ECO:0000256" key="5">
    <source>
        <dbReference type="SAM" id="MobiDB-lite"/>
    </source>
</evidence>
<evidence type="ECO:0000256" key="3">
    <source>
        <dbReference type="ARBA" id="ARBA00022989"/>
    </source>
</evidence>
<gene>
    <name evidence="7" type="ORF">LLEC1_02563</name>
</gene>
<comment type="caution">
    <text evidence="7">The sequence shown here is derived from an EMBL/GenBank/DDBJ whole genome shotgun (WGS) entry which is preliminary data.</text>
</comment>
<reference evidence="7 8" key="1">
    <citation type="submission" date="2016-03" db="EMBL/GenBank/DDBJ databases">
        <title>Fine-scale spatial genetic structure of a fungal parasite of coffee scale insects.</title>
        <authorList>
            <person name="Jackson D."/>
            <person name="Zemenick K.A."/>
            <person name="Malloure B."/>
            <person name="Quandt C.A."/>
            <person name="James T.Y."/>
        </authorList>
    </citation>
    <scope>NUCLEOTIDE SEQUENCE [LARGE SCALE GENOMIC DNA]</scope>
    <source>
        <strain evidence="7 8">UM487</strain>
    </source>
</reference>
<dbReference type="Pfam" id="PF04479">
    <property type="entry name" value="RTA1"/>
    <property type="match status" value="1"/>
</dbReference>
<name>A0A179IB07_CORDF</name>
<evidence type="ECO:0000256" key="4">
    <source>
        <dbReference type="ARBA" id="ARBA00023136"/>
    </source>
</evidence>
<evidence type="ECO:0000256" key="2">
    <source>
        <dbReference type="ARBA" id="ARBA00022692"/>
    </source>
</evidence>
<evidence type="ECO:0000256" key="6">
    <source>
        <dbReference type="SAM" id="Phobius"/>
    </source>
</evidence>
<dbReference type="EMBL" id="LUKN01002431">
    <property type="protein sequence ID" value="OAQ99091.1"/>
    <property type="molecule type" value="Genomic_DNA"/>
</dbReference>
<evidence type="ECO:0000313" key="7">
    <source>
        <dbReference type="EMBL" id="OAQ99091.1"/>
    </source>
</evidence>
<feature type="region of interest" description="Disordered" evidence="5">
    <location>
        <begin position="290"/>
        <end position="309"/>
    </location>
</feature>
<feature type="compositionally biased region" description="Polar residues" evidence="5">
    <location>
        <begin position="314"/>
        <end position="325"/>
    </location>
</feature>
<accession>A0A179IB07</accession>
<feature type="transmembrane region" description="Helical" evidence="6">
    <location>
        <begin position="146"/>
        <end position="171"/>
    </location>
</feature>
<feature type="compositionally biased region" description="Polar residues" evidence="5">
    <location>
        <begin position="340"/>
        <end position="370"/>
    </location>
</feature>
<keyword evidence="8" id="KW-1185">Reference proteome</keyword>
<dbReference type="OMA" id="YCMLLSI"/>
<feature type="region of interest" description="Disordered" evidence="5">
    <location>
        <begin position="314"/>
        <end position="373"/>
    </location>
</feature>
<feature type="transmembrane region" description="Helical" evidence="6">
    <location>
        <begin position="247"/>
        <end position="265"/>
    </location>
</feature>
<evidence type="ECO:0000313" key="8">
    <source>
        <dbReference type="Proteomes" id="UP000243081"/>
    </source>
</evidence>
<feature type="compositionally biased region" description="Basic and acidic residues" evidence="5">
    <location>
        <begin position="290"/>
        <end position="300"/>
    </location>
</feature>
<comment type="subcellular location">
    <subcellularLocation>
        <location evidence="1">Membrane</location>
        <topology evidence="1">Multi-pass membrane protein</topology>
    </subcellularLocation>
</comment>
<dbReference type="InterPro" id="IPR007568">
    <property type="entry name" value="RTA1"/>
</dbReference>